<sequence length="1263" mass="141662">MASNGTEATRKGGQWRTWQSDEDIPQRKILIQHILRLFQQRKPSVTKEWQQKLPDFVLRLEEAVYRGARTKEEYCDKDTLEARLQAVARIMVTRPGAKAAQMQQQQQQAQAQQQQQQIMNGGQPNPALIGSANGMGMNGAVPPGALIGSGGMPPPGQMVPMNGVGNVLANGQRLIRGQEAGSPGGGNNAPMQMLGPNGVPLTAAQMTQFNQGTTTSNKPLTAAEKKAQVARAKAIAATSKQQQAAAGGKKKKKETKAQAAARLAAEQEQATQQAAQQAQQTQQTQQQIRPGASAPPGSTDEQIKKAYIVKQQRWLLFLRHASKCQAAEGKCPYTPHCHVAKHLWEHVLKCTLPTCQYPRCLASRELLKHHQNCKDPRCPVCGPVRSAMLKQRQQQQAMLAQQQAAAAQGGGKKQKMTKAEQAAAKAAQAQFDLMPPPLMVKGTGNADRKPGGEGTSLMECFTPEEIRTHLASLRLTEGKEKIPGIVAPMSARRRDAEADKIIANATESSCRACGVERLTFEPPPMYCYSCVGRIKRGQVYYHVPNIPGGEMRKDTWCNPCYNTIQGHIDIEGQRFPKNSLIKKKNDDDLEEPWVQCDFCNNWYHQICVLFNGRKNTHGEAHFTCPTCILSQIEKQERTVTSERPNSMQPAKTLTKTVLGDYLEKRVLDALAEERVARAKHLGIPVETVPTAEDLTIRVVSQTDKKCDTKQRFMDAFKKDGFPEEFLYKNRVILLFQKIEGVDVCLMAIYVQEYGEDCPNPNKRRIYLSYLDSVKYFRPEGIVASIGEPMALRTFVYHQILIGYLDYAKQRGFTSCFIWACPPFQGDDYILYCHPKVQKVPKSDKLREWYMKMLRGAAKEGIVHSVTNIYDEYNLGGSLQEVRSARDYPYFDGDYFPGVAEEWIPGIIAEQEEQKKQMKTLTTGTKVNARKAAKSANKKVYSASVDGDLDSELMKKLGVTISAMRNDFILAHLAPKCTNCRKTVAEENLYVPKEENPKDPLRLCEECNSIESAMPREEKKFLSRGELVCQKCPPLPAVKEEKVKEEEDKAMQSEFFDTRQAFLSLCQGNHFQFDSLRRAKHTTMMVLYHLNNPSEPAFVATCNVCSRELEAGAGYRCTKCADFDICEECRVRVGHQHPLQRQGRGRGEKQQMTDAERQARQQQIERTMALLVHASSCANAKCDNPNCAKVKQLFQHAMKCQTKAAGGCHLCRKIWTLLQVHSKGCVAHECPVPRCADLKAYRRRAQEQVEERRRKQYRKYLAGN</sequence>
<dbReference type="RefSeq" id="XP_007511391.1">
    <property type="nucleotide sequence ID" value="XM_007511329.1"/>
</dbReference>
<evidence type="ECO:0000259" key="19">
    <source>
        <dbReference type="PROSITE" id="PS50135"/>
    </source>
</evidence>
<evidence type="ECO:0000256" key="15">
    <source>
        <dbReference type="PROSITE-ProRule" id="PRU00228"/>
    </source>
</evidence>
<dbReference type="InterPro" id="IPR031162">
    <property type="entry name" value="CBP_P300_HAT"/>
</dbReference>
<dbReference type="Gene3D" id="3.30.60.90">
    <property type="match status" value="1"/>
</dbReference>
<dbReference type="SUPFAM" id="SSF57903">
    <property type="entry name" value="FYVE/PHD zinc finger"/>
    <property type="match status" value="1"/>
</dbReference>
<accession>K8EH95</accession>
<dbReference type="EMBL" id="FO082271">
    <property type="protein sequence ID" value="CCO17512.1"/>
    <property type="molecule type" value="Genomic_DNA"/>
</dbReference>
<evidence type="ECO:0000256" key="6">
    <source>
        <dbReference type="ARBA" id="ARBA00022771"/>
    </source>
</evidence>
<dbReference type="InterPro" id="IPR000433">
    <property type="entry name" value="Znf_ZZ"/>
</dbReference>
<evidence type="ECO:0000256" key="1">
    <source>
        <dbReference type="ARBA" id="ARBA00002581"/>
    </source>
</evidence>
<dbReference type="PROSITE" id="PS51727">
    <property type="entry name" value="CBP_P300_HAT"/>
    <property type="match status" value="1"/>
</dbReference>
<dbReference type="eggNOG" id="KOG1778">
    <property type="taxonomic scope" value="Eukaryota"/>
</dbReference>
<dbReference type="PANTHER" id="PTHR13808:SF1">
    <property type="entry name" value="HISTONE ACETYLTRANSFERASE"/>
    <property type="match status" value="1"/>
</dbReference>
<reference evidence="21 22" key="1">
    <citation type="submission" date="2011-10" db="EMBL/GenBank/DDBJ databases">
        <authorList>
            <person name="Genoscope - CEA"/>
        </authorList>
    </citation>
    <scope>NUCLEOTIDE SEQUENCE [LARGE SCALE GENOMIC DNA]</scope>
    <source>
        <strain evidence="21 22">RCC 1105</strain>
    </source>
</reference>
<dbReference type="PANTHER" id="PTHR13808">
    <property type="entry name" value="CBP/P300-RELATED"/>
    <property type="match status" value="1"/>
</dbReference>
<comment type="catalytic activity">
    <reaction evidence="14">
        <text>L-lysyl-[protein] + acetyl-CoA = N(6)-acetyl-L-lysyl-[protein] + CoA + H(+)</text>
        <dbReference type="Rhea" id="RHEA:45948"/>
        <dbReference type="Rhea" id="RHEA-COMP:9752"/>
        <dbReference type="Rhea" id="RHEA-COMP:10731"/>
        <dbReference type="ChEBI" id="CHEBI:15378"/>
        <dbReference type="ChEBI" id="CHEBI:29969"/>
        <dbReference type="ChEBI" id="CHEBI:57287"/>
        <dbReference type="ChEBI" id="CHEBI:57288"/>
        <dbReference type="ChEBI" id="CHEBI:61930"/>
        <dbReference type="EC" id="2.3.1.48"/>
    </reaction>
</comment>
<keyword evidence="13" id="KW-0012">Acyltransferase</keyword>
<keyword evidence="4" id="KW-0808">Transferase</keyword>
<dbReference type="PROSITE" id="PS50016">
    <property type="entry name" value="ZF_PHD_2"/>
    <property type="match status" value="1"/>
</dbReference>
<dbReference type="GO" id="GO:0005634">
    <property type="term" value="C:nucleus"/>
    <property type="evidence" value="ECO:0007669"/>
    <property type="project" value="UniProtKB-SubCell"/>
</dbReference>
<dbReference type="STRING" id="41875.K8EH95"/>
<evidence type="ECO:0000256" key="14">
    <source>
        <dbReference type="ARBA" id="ARBA00048017"/>
    </source>
</evidence>
<dbReference type="CDD" id="cd15614">
    <property type="entry name" value="PHD_HAC_like"/>
    <property type="match status" value="1"/>
</dbReference>
<dbReference type="Pfam" id="PF08214">
    <property type="entry name" value="HAT_KAT11"/>
    <property type="match status" value="1"/>
</dbReference>
<evidence type="ECO:0000256" key="9">
    <source>
        <dbReference type="ARBA" id="ARBA00023015"/>
    </source>
</evidence>
<dbReference type="PROSITE" id="PS01357">
    <property type="entry name" value="ZF_ZZ_1"/>
    <property type="match status" value="1"/>
</dbReference>
<organism evidence="21 22">
    <name type="scientific">Bathycoccus prasinos</name>
    <dbReference type="NCBI Taxonomy" id="41875"/>
    <lineage>
        <taxon>Eukaryota</taxon>
        <taxon>Viridiplantae</taxon>
        <taxon>Chlorophyta</taxon>
        <taxon>Mamiellophyceae</taxon>
        <taxon>Mamiellales</taxon>
        <taxon>Bathycoccaceae</taxon>
        <taxon>Bathycoccus</taxon>
    </lineage>
</organism>
<dbReference type="InterPro" id="IPR035898">
    <property type="entry name" value="TAZ_dom_sf"/>
</dbReference>
<keyword evidence="6 15" id="KW-0863">Zinc-finger</keyword>
<keyword evidence="22" id="KW-1185">Reference proteome</keyword>
<name>K8EH95_9CHLO</name>
<evidence type="ECO:0000256" key="7">
    <source>
        <dbReference type="ARBA" id="ARBA00022833"/>
    </source>
</evidence>
<dbReference type="KEGG" id="bpg:Bathy08g02820"/>
<keyword evidence="5" id="KW-0479">Metal-binding</keyword>
<feature type="domain" description="TAZ-type" evidence="18">
    <location>
        <begin position="1156"/>
        <end position="1237"/>
    </location>
</feature>
<evidence type="ECO:0000256" key="12">
    <source>
        <dbReference type="ARBA" id="ARBA00023242"/>
    </source>
</evidence>
<dbReference type="Gene3D" id="3.30.40.10">
    <property type="entry name" value="Zinc/RING finger domain, C3HC4 (zinc finger)"/>
    <property type="match status" value="1"/>
</dbReference>
<comment type="subcellular location">
    <subcellularLocation>
        <location evidence="2">Nucleus</location>
    </subcellularLocation>
</comment>
<dbReference type="SUPFAM" id="SSF57850">
    <property type="entry name" value="RING/U-box"/>
    <property type="match status" value="1"/>
</dbReference>
<dbReference type="GO" id="GO:0008270">
    <property type="term" value="F:zinc ion binding"/>
    <property type="evidence" value="ECO:0007669"/>
    <property type="project" value="UniProtKB-KW"/>
</dbReference>
<keyword evidence="12" id="KW-0539">Nucleus</keyword>
<dbReference type="EC" id="2.3.1.48" evidence="3"/>
<dbReference type="GO" id="GO:0004402">
    <property type="term" value="F:histone acetyltransferase activity"/>
    <property type="evidence" value="ECO:0007669"/>
    <property type="project" value="InterPro"/>
</dbReference>
<feature type="compositionally biased region" description="Low complexity" evidence="16">
    <location>
        <begin position="257"/>
        <end position="287"/>
    </location>
</feature>
<dbReference type="InterPro" id="IPR013083">
    <property type="entry name" value="Znf_RING/FYVE/PHD"/>
</dbReference>
<dbReference type="Gene3D" id="1.20.1020.10">
    <property type="entry name" value="TAZ domain"/>
    <property type="match status" value="2"/>
</dbReference>
<evidence type="ECO:0000313" key="22">
    <source>
        <dbReference type="Proteomes" id="UP000198341"/>
    </source>
</evidence>
<feature type="domain" description="PHD-type" evidence="17">
    <location>
        <begin position="554"/>
        <end position="630"/>
    </location>
</feature>
<proteinExistence type="predicted"/>
<dbReference type="InterPro" id="IPR043145">
    <property type="entry name" value="Znf_ZZ_sf"/>
</dbReference>
<dbReference type="PROSITE" id="PS50135">
    <property type="entry name" value="ZF_ZZ_2"/>
    <property type="match status" value="1"/>
</dbReference>
<dbReference type="Pfam" id="PF00628">
    <property type="entry name" value="PHD"/>
    <property type="match status" value="1"/>
</dbReference>
<evidence type="ECO:0000256" key="4">
    <source>
        <dbReference type="ARBA" id="ARBA00022679"/>
    </source>
</evidence>
<dbReference type="GO" id="GO:0003713">
    <property type="term" value="F:transcription coactivator activity"/>
    <property type="evidence" value="ECO:0007669"/>
    <property type="project" value="TreeGrafter"/>
</dbReference>
<dbReference type="PROSITE" id="PS50134">
    <property type="entry name" value="ZF_TAZ"/>
    <property type="match status" value="2"/>
</dbReference>
<feature type="domain" description="CBP/p300-type HAT" evidence="20">
    <location>
        <begin position="647"/>
        <end position="1094"/>
    </location>
</feature>
<evidence type="ECO:0000256" key="2">
    <source>
        <dbReference type="ARBA" id="ARBA00004123"/>
    </source>
</evidence>
<evidence type="ECO:0000256" key="11">
    <source>
        <dbReference type="ARBA" id="ARBA00023163"/>
    </source>
</evidence>
<dbReference type="Pfam" id="PF00569">
    <property type="entry name" value="ZZ"/>
    <property type="match status" value="1"/>
</dbReference>
<dbReference type="GO" id="GO:0031490">
    <property type="term" value="F:chromatin DNA binding"/>
    <property type="evidence" value="ECO:0007669"/>
    <property type="project" value="TreeGrafter"/>
</dbReference>
<gene>
    <name evidence="21" type="ORF">Bathy08g02820</name>
</gene>
<evidence type="ECO:0000259" key="20">
    <source>
        <dbReference type="PROSITE" id="PS51727"/>
    </source>
</evidence>
<keyword evidence="7" id="KW-0862">Zinc</keyword>
<protein>
    <recommendedName>
        <fullName evidence="3">histone acetyltransferase</fullName>
        <ecNumber evidence="3">2.3.1.48</ecNumber>
    </recommendedName>
</protein>
<evidence type="ECO:0000256" key="8">
    <source>
        <dbReference type="ARBA" id="ARBA00022853"/>
    </source>
</evidence>
<evidence type="ECO:0000259" key="18">
    <source>
        <dbReference type="PROSITE" id="PS50134"/>
    </source>
</evidence>
<dbReference type="InterPro" id="IPR013178">
    <property type="entry name" value="Histone_AcTrfase_Rtt109/CBP"/>
</dbReference>
<keyword evidence="8" id="KW-0156">Chromatin regulator</keyword>
<evidence type="ECO:0000256" key="10">
    <source>
        <dbReference type="ARBA" id="ARBA00023159"/>
    </source>
</evidence>
<dbReference type="InterPro" id="IPR011011">
    <property type="entry name" value="Znf_FYVE_PHD"/>
</dbReference>
<dbReference type="OrthoDB" id="899at2759"/>
<feature type="domain" description="ZZ-type" evidence="19">
    <location>
        <begin position="1096"/>
        <end position="1146"/>
    </location>
</feature>
<dbReference type="PROSITE" id="PS01359">
    <property type="entry name" value="ZF_PHD_1"/>
    <property type="match status" value="1"/>
</dbReference>
<keyword evidence="11" id="KW-0804">Transcription</keyword>
<dbReference type="SUPFAM" id="SSF57933">
    <property type="entry name" value="TAZ domain"/>
    <property type="match status" value="2"/>
</dbReference>
<dbReference type="GeneID" id="19014261"/>
<feature type="region of interest" description="Disordered" evidence="16">
    <location>
        <begin position="240"/>
        <end position="300"/>
    </location>
</feature>
<evidence type="ECO:0000259" key="17">
    <source>
        <dbReference type="PROSITE" id="PS50016"/>
    </source>
</evidence>
<dbReference type="InterPro" id="IPR000197">
    <property type="entry name" value="Znf_TAZ"/>
</dbReference>
<keyword evidence="10" id="KW-0010">Activator</keyword>
<keyword evidence="9" id="KW-0805">Transcription regulation</keyword>
<dbReference type="GO" id="GO:0045944">
    <property type="term" value="P:positive regulation of transcription by RNA polymerase II"/>
    <property type="evidence" value="ECO:0007669"/>
    <property type="project" value="TreeGrafter"/>
</dbReference>
<dbReference type="SMART" id="SM01250">
    <property type="entry name" value="KAT11"/>
    <property type="match status" value="1"/>
</dbReference>
<dbReference type="InterPro" id="IPR019786">
    <property type="entry name" value="Zinc_finger_PHD-type_CS"/>
</dbReference>
<dbReference type="Proteomes" id="UP000198341">
    <property type="component" value="Chromosome 8"/>
</dbReference>
<dbReference type="GO" id="GO:0005667">
    <property type="term" value="C:transcription regulator complex"/>
    <property type="evidence" value="ECO:0007669"/>
    <property type="project" value="TreeGrafter"/>
</dbReference>
<dbReference type="AlphaFoldDB" id="K8EH95"/>
<evidence type="ECO:0000313" key="21">
    <source>
        <dbReference type="EMBL" id="CCO17512.1"/>
    </source>
</evidence>
<evidence type="ECO:0000256" key="3">
    <source>
        <dbReference type="ARBA" id="ARBA00013184"/>
    </source>
</evidence>
<evidence type="ECO:0000256" key="5">
    <source>
        <dbReference type="ARBA" id="ARBA00022723"/>
    </source>
</evidence>
<dbReference type="GO" id="GO:0000123">
    <property type="term" value="C:histone acetyltransferase complex"/>
    <property type="evidence" value="ECO:0007669"/>
    <property type="project" value="TreeGrafter"/>
</dbReference>
<evidence type="ECO:0000256" key="16">
    <source>
        <dbReference type="SAM" id="MobiDB-lite"/>
    </source>
</evidence>
<dbReference type="Pfam" id="PF02135">
    <property type="entry name" value="zf-TAZ"/>
    <property type="match status" value="2"/>
</dbReference>
<dbReference type="InterPro" id="IPR019787">
    <property type="entry name" value="Znf_PHD-finger"/>
</dbReference>
<dbReference type="SMART" id="SM00291">
    <property type="entry name" value="ZnF_ZZ"/>
    <property type="match status" value="1"/>
</dbReference>
<feature type="domain" description="TAZ-type" evidence="18">
    <location>
        <begin position="302"/>
        <end position="384"/>
    </location>
</feature>
<comment type="function">
    <text evidence="1">Acetyltransferase enzyme. Acetylates histones, giving a specific tag for transcriptional activation.</text>
</comment>
<dbReference type="SMART" id="SM00551">
    <property type="entry name" value="ZnF_TAZ"/>
    <property type="match status" value="2"/>
</dbReference>
<evidence type="ECO:0000256" key="13">
    <source>
        <dbReference type="ARBA" id="ARBA00023315"/>
    </source>
</evidence>